<dbReference type="Pfam" id="PF16925">
    <property type="entry name" value="TetR_C_13"/>
    <property type="match status" value="1"/>
</dbReference>
<comment type="caution">
    <text evidence="6">The sequence shown here is derived from an EMBL/GenBank/DDBJ whole genome shotgun (WGS) entry which is preliminary data.</text>
</comment>
<evidence type="ECO:0000256" key="1">
    <source>
        <dbReference type="ARBA" id="ARBA00023015"/>
    </source>
</evidence>
<evidence type="ECO:0000256" key="4">
    <source>
        <dbReference type="PROSITE-ProRule" id="PRU00335"/>
    </source>
</evidence>
<keyword evidence="2 4" id="KW-0238">DNA-binding</keyword>
<dbReference type="PROSITE" id="PS50977">
    <property type="entry name" value="HTH_TETR_2"/>
    <property type="match status" value="1"/>
</dbReference>
<evidence type="ECO:0000256" key="2">
    <source>
        <dbReference type="ARBA" id="ARBA00023125"/>
    </source>
</evidence>
<dbReference type="SUPFAM" id="SSF46689">
    <property type="entry name" value="Homeodomain-like"/>
    <property type="match status" value="1"/>
</dbReference>
<organism evidence="6 7">
    <name type="scientific">Cytobacillus horneckiae</name>
    <dbReference type="NCBI Taxonomy" id="549687"/>
    <lineage>
        <taxon>Bacteria</taxon>
        <taxon>Bacillati</taxon>
        <taxon>Bacillota</taxon>
        <taxon>Bacilli</taxon>
        <taxon>Bacillales</taxon>
        <taxon>Bacillaceae</taxon>
        <taxon>Cytobacillus</taxon>
    </lineage>
</organism>
<reference evidence="6 7" key="1">
    <citation type="journal article" date="2010" name="Int. J. Syst. Evol. Microbiol.">
        <title>Bacillus horneckiae sp. nov., isolated from a spacecraft-assembly clean room.</title>
        <authorList>
            <person name="Vaishampayan P."/>
            <person name="Probst A."/>
            <person name="Krishnamurthi S."/>
            <person name="Ghosh S."/>
            <person name="Osman S."/>
            <person name="McDowall A."/>
            <person name="Ruckmani A."/>
            <person name="Mayilraj S."/>
            <person name="Venkateswaran K."/>
        </authorList>
    </citation>
    <scope>NUCLEOTIDE SEQUENCE [LARGE SCALE GENOMIC DNA]</scope>
    <source>
        <strain evidence="7">1PO1SC</strain>
    </source>
</reference>
<dbReference type="AlphaFoldDB" id="A0A2N0ZGQ5"/>
<dbReference type="Pfam" id="PF00440">
    <property type="entry name" value="TetR_N"/>
    <property type="match status" value="1"/>
</dbReference>
<dbReference type="InterPro" id="IPR009057">
    <property type="entry name" value="Homeodomain-like_sf"/>
</dbReference>
<sequence>MARPLNFDPSVKLQEVMMLFWKKGYNGTSLADLMQVTGLSKSSLYQTFGNKHDLFLSAFEMYHQKRLSQLNEILSSEDTALNAIEKLIHFTIAEDNEVNVPYGCMTCNEAVEFGPHDIKMSRLLEEEFQKVEAEFVKVIKRGQIDGSITKDVDEILLARFLTVTIQGMHVMIRARSNKNRLQDTLTVVKRTLKK</sequence>
<dbReference type="PANTHER" id="PTHR47506:SF1">
    <property type="entry name" value="HTH-TYPE TRANSCRIPTIONAL REGULATOR YJDC"/>
    <property type="match status" value="1"/>
</dbReference>
<name>A0A2N0ZGQ5_9BACI</name>
<evidence type="ECO:0000313" key="6">
    <source>
        <dbReference type="EMBL" id="PKG28695.1"/>
    </source>
</evidence>
<dbReference type="SUPFAM" id="SSF48498">
    <property type="entry name" value="Tetracyclin repressor-like, C-terminal domain"/>
    <property type="match status" value="1"/>
</dbReference>
<accession>A0A2N0ZGQ5</accession>
<evidence type="ECO:0000256" key="3">
    <source>
        <dbReference type="ARBA" id="ARBA00023163"/>
    </source>
</evidence>
<feature type="domain" description="HTH tetR-type" evidence="5">
    <location>
        <begin position="6"/>
        <end position="66"/>
    </location>
</feature>
<protein>
    <submittedName>
        <fullName evidence="6">TetR/AcrR family transcriptional regulator</fullName>
    </submittedName>
</protein>
<feature type="DNA-binding region" description="H-T-H motif" evidence="4">
    <location>
        <begin position="29"/>
        <end position="48"/>
    </location>
</feature>
<dbReference type="EMBL" id="PISD01000026">
    <property type="protein sequence ID" value="PKG28695.1"/>
    <property type="molecule type" value="Genomic_DNA"/>
</dbReference>
<gene>
    <name evidence="6" type="ORF">CWS20_12525</name>
</gene>
<evidence type="ECO:0000313" key="7">
    <source>
        <dbReference type="Proteomes" id="UP000233343"/>
    </source>
</evidence>
<keyword evidence="7" id="KW-1185">Reference proteome</keyword>
<dbReference type="Gene3D" id="1.10.10.60">
    <property type="entry name" value="Homeodomain-like"/>
    <property type="match status" value="1"/>
</dbReference>
<dbReference type="GO" id="GO:0003677">
    <property type="term" value="F:DNA binding"/>
    <property type="evidence" value="ECO:0007669"/>
    <property type="project" value="UniProtKB-UniRule"/>
</dbReference>
<dbReference type="InterPro" id="IPR001647">
    <property type="entry name" value="HTH_TetR"/>
</dbReference>
<dbReference type="InterPro" id="IPR036271">
    <property type="entry name" value="Tet_transcr_reg_TetR-rel_C_sf"/>
</dbReference>
<evidence type="ECO:0000259" key="5">
    <source>
        <dbReference type="PROSITE" id="PS50977"/>
    </source>
</evidence>
<keyword evidence="3" id="KW-0804">Transcription</keyword>
<keyword evidence="1" id="KW-0805">Transcription regulation</keyword>
<dbReference type="PANTHER" id="PTHR47506">
    <property type="entry name" value="TRANSCRIPTIONAL REGULATORY PROTEIN"/>
    <property type="match status" value="1"/>
</dbReference>
<proteinExistence type="predicted"/>
<dbReference type="Proteomes" id="UP000233343">
    <property type="component" value="Unassembled WGS sequence"/>
</dbReference>
<dbReference type="InterPro" id="IPR011075">
    <property type="entry name" value="TetR_C"/>
</dbReference>
<dbReference type="Gene3D" id="1.10.357.10">
    <property type="entry name" value="Tetracycline Repressor, domain 2"/>
    <property type="match status" value="1"/>
</dbReference>
<dbReference type="RefSeq" id="WP_066194772.1">
    <property type="nucleotide sequence ID" value="NZ_JARMMB010000035.1"/>
</dbReference>